<comment type="caution">
    <text evidence="2">The sequence shown here is derived from an EMBL/GenBank/DDBJ whole genome shotgun (WGS) entry which is preliminary data.</text>
</comment>
<protein>
    <submittedName>
        <fullName evidence="2">GNAT family N-acetyltransferase</fullName>
    </submittedName>
</protein>
<dbReference type="RefSeq" id="WP_155084417.1">
    <property type="nucleotide sequence ID" value="NZ_WMIA01000021.1"/>
</dbReference>
<keyword evidence="2" id="KW-0808">Transferase</keyword>
<dbReference type="CDD" id="cd04301">
    <property type="entry name" value="NAT_SF"/>
    <property type="match status" value="1"/>
</dbReference>
<feature type="domain" description="N-acetyltransferase" evidence="1">
    <location>
        <begin position="4"/>
        <end position="157"/>
    </location>
</feature>
<proteinExistence type="predicted"/>
<dbReference type="PANTHER" id="PTHR43451:SF1">
    <property type="entry name" value="ACETYLTRANSFERASE"/>
    <property type="match status" value="1"/>
</dbReference>
<reference evidence="2 3" key="1">
    <citation type="submission" date="2019-11" db="EMBL/GenBank/DDBJ databases">
        <title>Isolation of a new High Light Tolerant Cyanobacteria.</title>
        <authorList>
            <person name="Dobson Z."/>
            <person name="Vaughn N."/>
            <person name="Vaughn M."/>
            <person name="Fromme P."/>
            <person name="Mazor Y."/>
        </authorList>
    </citation>
    <scope>NUCLEOTIDE SEQUENCE [LARGE SCALE GENOMIC DNA]</scope>
    <source>
        <strain evidence="2 3">0216</strain>
    </source>
</reference>
<dbReference type="InterPro" id="IPR016181">
    <property type="entry name" value="Acyl_CoA_acyltransferase"/>
</dbReference>
<dbReference type="AlphaFoldDB" id="A0A844GX25"/>
<evidence type="ECO:0000313" key="3">
    <source>
        <dbReference type="Proteomes" id="UP000437131"/>
    </source>
</evidence>
<dbReference type="InterPro" id="IPR052564">
    <property type="entry name" value="N-acetyltrans/Recomb-assoc"/>
</dbReference>
<dbReference type="PANTHER" id="PTHR43451">
    <property type="entry name" value="ACETYLTRANSFERASE (GNAT) FAMILY PROTEIN"/>
    <property type="match status" value="1"/>
</dbReference>
<evidence type="ECO:0000313" key="2">
    <source>
        <dbReference type="EMBL" id="MTF40113.1"/>
    </source>
</evidence>
<dbReference type="PROSITE" id="PS51186">
    <property type="entry name" value="GNAT"/>
    <property type="match status" value="1"/>
</dbReference>
<sequence>MEELNFSMATKRDFDTLQQIYRYTVQKLAPSLYSPAQVEAWSAAPDNFNCFQYFIFDPDTYLLLIKEQIVGFCGLRKNGHIASLYIHPDYTRQGYGTKLLNYVLNIGVNRQIKRFFTEASFFSYPVFTRCGFTVIEMETVNYGDVAFDRYKMEKIIPYTSDS</sequence>
<dbReference type="GO" id="GO:0016747">
    <property type="term" value="F:acyltransferase activity, transferring groups other than amino-acyl groups"/>
    <property type="evidence" value="ECO:0007669"/>
    <property type="project" value="InterPro"/>
</dbReference>
<evidence type="ECO:0000259" key="1">
    <source>
        <dbReference type="PROSITE" id="PS51186"/>
    </source>
</evidence>
<dbReference type="Pfam" id="PF13673">
    <property type="entry name" value="Acetyltransf_10"/>
    <property type="match status" value="1"/>
</dbReference>
<dbReference type="SUPFAM" id="SSF55729">
    <property type="entry name" value="Acyl-CoA N-acyltransferases (Nat)"/>
    <property type="match status" value="1"/>
</dbReference>
<gene>
    <name evidence="2" type="ORF">GGC33_14420</name>
</gene>
<organism evidence="2 3">
    <name type="scientific">Cyanobacterium aponinum 0216</name>
    <dbReference type="NCBI Taxonomy" id="2676140"/>
    <lineage>
        <taxon>Bacteria</taxon>
        <taxon>Bacillati</taxon>
        <taxon>Cyanobacteriota</taxon>
        <taxon>Cyanophyceae</taxon>
        <taxon>Oscillatoriophycideae</taxon>
        <taxon>Chroococcales</taxon>
        <taxon>Geminocystaceae</taxon>
        <taxon>Cyanobacterium</taxon>
    </lineage>
</organism>
<dbReference type="Proteomes" id="UP000437131">
    <property type="component" value="Unassembled WGS sequence"/>
</dbReference>
<dbReference type="Gene3D" id="3.40.630.30">
    <property type="match status" value="1"/>
</dbReference>
<name>A0A844GX25_9CHRO</name>
<accession>A0A844GX25</accession>
<dbReference type="EMBL" id="WMIA01000021">
    <property type="protein sequence ID" value="MTF40113.1"/>
    <property type="molecule type" value="Genomic_DNA"/>
</dbReference>
<dbReference type="InterPro" id="IPR000182">
    <property type="entry name" value="GNAT_dom"/>
</dbReference>